<dbReference type="InterPro" id="IPR050624">
    <property type="entry name" value="HTH-type_Tx_Regulator"/>
</dbReference>
<keyword evidence="3" id="KW-0812">Transmembrane</keyword>
<evidence type="ECO:0000313" key="6">
    <source>
        <dbReference type="Proteomes" id="UP000467132"/>
    </source>
</evidence>
<protein>
    <submittedName>
        <fullName evidence="5">TetR/AcrR family transcriptional regulator</fullName>
    </submittedName>
</protein>
<comment type="caution">
    <text evidence="5">The sequence shown here is derived from an EMBL/GenBank/DDBJ whole genome shotgun (WGS) entry which is preliminary data.</text>
</comment>
<gene>
    <name evidence="5" type="ORF">D3Z33_04710</name>
</gene>
<dbReference type="PANTHER" id="PTHR43479">
    <property type="entry name" value="ACREF/ENVCD OPERON REPRESSOR-RELATED"/>
    <property type="match status" value="1"/>
</dbReference>
<feature type="transmembrane region" description="Helical" evidence="3">
    <location>
        <begin position="154"/>
        <end position="173"/>
    </location>
</feature>
<dbReference type="InterPro" id="IPR036271">
    <property type="entry name" value="Tet_transcr_reg_TetR-rel_C_sf"/>
</dbReference>
<dbReference type="RefSeq" id="WP_160196644.1">
    <property type="nucleotide sequence ID" value="NZ_QXXA01000005.1"/>
</dbReference>
<keyword evidence="3" id="KW-1133">Transmembrane helix</keyword>
<dbReference type="GO" id="GO:0003677">
    <property type="term" value="F:DNA binding"/>
    <property type="evidence" value="ECO:0007669"/>
    <property type="project" value="UniProtKB-UniRule"/>
</dbReference>
<feature type="domain" description="HTH tetR-type" evidence="4">
    <location>
        <begin position="13"/>
        <end position="73"/>
    </location>
</feature>
<sequence length="198" mass="23344">MGLINEPKTKRGMETLNKICKSAEHLFSEKGYFETSIVDIAQKSEVAQGTIYIYFKDKKSIFRYLVKYLGQDLRQEIKNETKVKTSRYNQEYVGLKTFLNFVGEHIGIFKIIWQAQFVDMELFKEYYEEFSKSYIKGIERAQENNEMRKIDSEVLSYCFIGIANFIALKYIVFDNENDYNDIVESAMDFIKNGAFFNE</sequence>
<dbReference type="PROSITE" id="PS01081">
    <property type="entry name" value="HTH_TETR_1"/>
    <property type="match status" value="1"/>
</dbReference>
<dbReference type="PANTHER" id="PTHR43479:SF11">
    <property type="entry name" value="ACREF_ENVCD OPERON REPRESSOR-RELATED"/>
    <property type="match status" value="1"/>
</dbReference>
<keyword evidence="3" id="KW-0472">Membrane</keyword>
<evidence type="ECO:0000256" key="2">
    <source>
        <dbReference type="PROSITE-ProRule" id="PRU00335"/>
    </source>
</evidence>
<keyword evidence="6" id="KW-1185">Reference proteome</keyword>
<evidence type="ECO:0000256" key="1">
    <source>
        <dbReference type="ARBA" id="ARBA00023125"/>
    </source>
</evidence>
<feature type="DNA-binding region" description="H-T-H motif" evidence="2">
    <location>
        <begin position="36"/>
        <end position="55"/>
    </location>
</feature>
<organism evidence="5 6">
    <name type="scientific">Senegalia massiliensis</name>
    <dbReference type="NCBI Taxonomy" id="1720316"/>
    <lineage>
        <taxon>Bacteria</taxon>
        <taxon>Bacillati</taxon>
        <taxon>Bacillota</taxon>
        <taxon>Clostridia</taxon>
        <taxon>Eubacteriales</taxon>
        <taxon>Clostridiaceae</taxon>
        <taxon>Senegalia</taxon>
    </lineage>
</organism>
<dbReference type="InterPro" id="IPR001647">
    <property type="entry name" value="HTH_TetR"/>
</dbReference>
<dbReference type="InterPro" id="IPR009057">
    <property type="entry name" value="Homeodomain-like_sf"/>
</dbReference>
<reference evidence="5 6" key="1">
    <citation type="submission" date="2018-08" db="EMBL/GenBank/DDBJ databases">
        <title>Murine metabolic-syndrome-specific gut microbial biobank.</title>
        <authorList>
            <person name="Liu C."/>
        </authorList>
    </citation>
    <scope>NUCLEOTIDE SEQUENCE [LARGE SCALE GENOMIC DNA]</scope>
    <source>
        <strain evidence="5 6">583</strain>
    </source>
</reference>
<evidence type="ECO:0000256" key="3">
    <source>
        <dbReference type="SAM" id="Phobius"/>
    </source>
</evidence>
<dbReference type="Proteomes" id="UP000467132">
    <property type="component" value="Unassembled WGS sequence"/>
</dbReference>
<dbReference type="Pfam" id="PF00440">
    <property type="entry name" value="TetR_N"/>
    <property type="match status" value="1"/>
</dbReference>
<dbReference type="AlphaFoldDB" id="A0A845QVP8"/>
<keyword evidence="1 2" id="KW-0238">DNA-binding</keyword>
<dbReference type="SUPFAM" id="SSF48498">
    <property type="entry name" value="Tetracyclin repressor-like, C-terminal domain"/>
    <property type="match status" value="1"/>
</dbReference>
<dbReference type="Gene3D" id="1.10.357.10">
    <property type="entry name" value="Tetracycline Repressor, domain 2"/>
    <property type="match status" value="1"/>
</dbReference>
<dbReference type="OrthoDB" id="9812484at2"/>
<dbReference type="PRINTS" id="PR00455">
    <property type="entry name" value="HTHTETR"/>
</dbReference>
<accession>A0A845QVP8</accession>
<dbReference type="SUPFAM" id="SSF46689">
    <property type="entry name" value="Homeodomain-like"/>
    <property type="match status" value="1"/>
</dbReference>
<dbReference type="PROSITE" id="PS50977">
    <property type="entry name" value="HTH_TETR_2"/>
    <property type="match status" value="1"/>
</dbReference>
<dbReference type="InterPro" id="IPR023772">
    <property type="entry name" value="DNA-bd_HTH_TetR-type_CS"/>
</dbReference>
<proteinExistence type="predicted"/>
<evidence type="ECO:0000259" key="4">
    <source>
        <dbReference type="PROSITE" id="PS50977"/>
    </source>
</evidence>
<dbReference type="EMBL" id="QXXA01000005">
    <property type="protein sequence ID" value="NBI06160.1"/>
    <property type="molecule type" value="Genomic_DNA"/>
</dbReference>
<name>A0A845QVP8_9CLOT</name>
<evidence type="ECO:0000313" key="5">
    <source>
        <dbReference type="EMBL" id="NBI06160.1"/>
    </source>
</evidence>